<dbReference type="Proteomes" id="UP000607435">
    <property type="component" value="Unassembled WGS sequence"/>
</dbReference>
<gene>
    <name evidence="1" type="ORF">H6H04_01430</name>
</gene>
<dbReference type="InterPro" id="IPR029475">
    <property type="entry name" value="DUF6807"/>
</dbReference>
<accession>A0ABR6XX31</accession>
<dbReference type="Pfam" id="PF14100">
    <property type="entry name" value="DUF6807"/>
    <property type="match status" value="1"/>
</dbReference>
<proteinExistence type="predicted"/>
<evidence type="ECO:0000313" key="2">
    <source>
        <dbReference type="Proteomes" id="UP000607435"/>
    </source>
</evidence>
<dbReference type="EMBL" id="JACOME010000001">
    <property type="protein sequence ID" value="MBC3845027.1"/>
    <property type="molecule type" value="Genomic_DNA"/>
</dbReference>
<comment type="caution">
    <text evidence="1">The sequence shown here is derived from an EMBL/GenBank/DDBJ whole genome shotgun (WGS) entry which is preliminary data.</text>
</comment>
<name>A0ABR6XX31_9FLAO</name>
<evidence type="ECO:0000313" key="1">
    <source>
        <dbReference type="EMBL" id="MBC3845027.1"/>
    </source>
</evidence>
<reference evidence="1 2" key="1">
    <citation type="submission" date="2020-08" db="EMBL/GenBank/DDBJ databases">
        <title>Winogradskyella ouciana sp. nov., isolated from the hadal seawater of the Mariana Trench.</title>
        <authorList>
            <person name="He X."/>
        </authorList>
    </citation>
    <scope>NUCLEOTIDE SEQUENCE [LARGE SCALE GENOMIC DNA]</scope>
    <source>
        <strain evidence="1 2">KCTC 22026</strain>
    </source>
</reference>
<protein>
    <submittedName>
        <fullName evidence="1">PmoA family protein</fullName>
    </submittedName>
</protein>
<dbReference type="RefSeq" id="WP_186844159.1">
    <property type="nucleotide sequence ID" value="NZ_JACOME010000001.1"/>
</dbReference>
<organism evidence="1 2">
    <name type="scientific">Winogradskyella echinorum</name>
    <dbReference type="NCBI Taxonomy" id="538189"/>
    <lineage>
        <taxon>Bacteria</taxon>
        <taxon>Pseudomonadati</taxon>
        <taxon>Bacteroidota</taxon>
        <taxon>Flavobacteriia</taxon>
        <taxon>Flavobacteriales</taxon>
        <taxon>Flavobacteriaceae</taxon>
        <taxon>Winogradskyella</taxon>
    </lineage>
</organism>
<sequence>MMTINKLNISLGKTIIICCFISLNACKNMANDSNENKVIENFVSIQKNDSIDKLDVYIGGKFFTSYLHSDSILRKPVLFPIHTANEIRITRGFPFATNPGERLDHPHHYGLWFNHGVVNGIDFWNSAVIPKDINARYGRINHVKFINVESGEIGTIEVEKEWKSDTDELILTEQTKYLFSGDENERIITHITTITAPNVDVLFKDTKEGMFAMRVRRELEIASDKPAVLFDDDLVATESSILDNSLVSGQYKNSNGIEGYPEVWGKRAKWMQLAGKVSEDSISISIFDHKENLNHPPHWMVRDYGLYGVNHFGSNIYTEGKEQFNFTLKKGESATFKHQVVITNGDSSTSKSINNKYENFISKF</sequence>
<keyword evidence="2" id="KW-1185">Reference proteome</keyword>